<reference evidence="1" key="2">
    <citation type="submission" date="2019-01" db="UniProtKB">
        <authorList>
            <consortium name="EnsemblPlants"/>
        </authorList>
    </citation>
    <scope>IDENTIFICATION</scope>
    <source>
        <strain evidence="1">cv. Heinz 1706</strain>
    </source>
</reference>
<proteinExistence type="predicted"/>
<keyword evidence="2" id="KW-1185">Reference proteome</keyword>
<dbReference type="EnsemblPlants" id="Solyc09g075445.1.1">
    <property type="protein sequence ID" value="Solyc09g075445.1.1"/>
    <property type="gene ID" value="Solyc09g075445.1"/>
</dbReference>
<dbReference type="AlphaFoldDB" id="A0A3Q7I5Z3"/>
<dbReference type="Proteomes" id="UP000004994">
    <property type="component" value="Chromosome 9"/>
</dbReference>
<protein>
    <submittedName>
        <fullName evidence="1">Uncharacterized protein</fullName>
    </submittedName>
</protein>
<sequence>MKKLLRDSLMEVENPELPSNRLIIRKQADTAKIVHYFDVEDSVDAVEIFWLNFEEHLYKRKSNN</sequence>
<dbReference type="Gramene" id="Solyc09g075445.1.1">
    <property type="protein sequence ID" value="Solyc09g075445.1.1"/>
    <property type="gene ID" value="Solyc09g075445.1"/>
</dbReference>
<accession>A0A3Q7I5Z3</accession>
<organism evidence="1">
    <name type="scientific">Solanum lycopersicum</name>
    <name type="common">Tomato</name>
    <name type="synonym">Lycopersicon esculentum</name>
    <dbReference type="NCBI Taxonomy" id="4081"/>
    <lineage>
        <taxon>Eukaryota</taxon>
        <taxon>Viridiplantae</taxon>
        <taxon>Streptophyta</taxon>
        <taxon>Embryophyta</taxon>
        <taxon>Tracheophyta</taxon>
        <taxon>Spermatophyta</taxon>
        <taxon>Magnoliopsida</taxon>
        <taxon>eudicotyledons</taxon>
        <taxon>Gunneridae</taxon>
        <taxon>Pentapetalae</taxon>
        <taxon>asterids</taxon>
        <taxon>lamiids</taxon>
        <taxon>Solanales</taxon>
        <taxon>Solanaceae</taxon>
        <taxon>Solanoideae</taxon>
        <taxon>Solaneae</taxon>
        <taxon>Solanum</taxon>
        <taxon>Solanum subgen. Lycopersicon</taxon>
    </lineage>
</organism>
<evidence type="ECO:0000313" key="1">
    <source>
        <dbReference type="EnsemblPlants" id="Solyc09g075445.1.1"/>
    </source>
</evidence>
<evidence type="ECO:0000313" key="2">
    <source>
        <dbReference type="Proteomes" id="UP000004994"/>
    </source>
</evidence>
<dbReference type="InParanoid" id="A0A3Q7I5Z3"/>
<name>A0A3Q7I5Z3_SOLLC</name>
<reference evidence="1" key="1">
    <citation type="journal article" date="2012" name="Nature">
        <title>The tomato genome sequence provides insights into fleshy fruit evolution.</title>
        <authorList>
            <consortium name="Tomato Genome Consortium"/>
        </authorList>
    </citation>
    <scope>NUCLEOTIDE SEQUENCE [LARGE SCALE GENOMIC DNA]</scope>
    <source>
        <strain evidence="1">cv. Heinz 1706</strain>
    </source>
</reference>